<organism evidence="2 3">
    <name type="scientific">Halocatena marina</name>
    <dbReference type="NCBI Taxonomy" id="2934937"/>
    <lineage>
        <taxon>Archaea</taxon>
        <taxon>Methanobacteriati</taxon>
        <taxon>Methanobacteriota</taxon>
        <taxon>Stenosarchaea group</taxon>
        <taxon>Halobacteria</taxon>
        <taxon>Halobacteriales</taxon>
        <taxon>Natronomonadaceae</taxon>
        <taxon>Halocatena</taxon>
    </lineage>
</organism>
<dbReference type="RefSeq" id="WP_390207023.1">
    <property type="nucleotide sequence ID" value="NZ_JBHSZC010000006.1"/>
</dbReference>
<protein>
    <recommendedName>
        <fullName evidence="4">TraG P-loop domain-containing protein</fullName>
    </recommendedName>
</protein>
<accession>A0ABD5YYJ5</accession>
<evidence type="ECO:0008006" key="4">
    <source>
        <dbReference type="Google" id="ProtNLM"/>
    </source>
</evidence>
<gene>
    <name evidence="2" type="ORF">ACFQL7_27650</name>
</gene>
<keyword evidence="3" id="KW-1185">Reference proteome</keyword>
<dbReference type="Gene3D" id="3.40.50.300">
    <property type="entry name" value="P-loop containing nucleotide triphosphate hydrolases"/>
    <property type="match status" value="1"/>
</dbReference>
<sequence>MLDRADRFFRAIYDSERLSDYGEKKAAWFEAIEAANEWAGIDPDDPETFKRQSPTLEHVFEFLLDMVTNPESYVDEHLQDDEKTLKQRAQTARTIVNNDLSHFTNKKYEHFTQKTSIDLAANDVIYLDLQRYEGDIESGGLMMEMLLSDLYDQAKLADGKAFFAIDEFHYMLDNPRSAAFFKRIHRHSRHWNLGVWLATQQFEDLFEQRDDEVGLTAAGDVIFSNQSMQLYHYTKRLDSEWGSCLDYRIGRDRSLPTRPEARSTLITPKPSSSSMTTSTRFASRWLMS</sequence>
<evidence type="ECO:0000256" key="1">
    <source>
        <dbReference type="SAM" id="MobiDB-lite"/>
    </source>
</evidence>
<evidence type="ECO:0000313" key="3">
    <source>
        <dbReference type="Proteomes" id="UP001596417"/>
    </source>
</evidence>
<dbReference type="SUPFAM" id="SSF52540">
    <property type="entry name" value="P-loop containing nucleoside triphosphate hydrolases"/>
    <property type="match status" value="1"/>
</dbReference>
<evidence type="ECO:0000313" key="2">
    <source>
        <dbReference type="EMBL" id="MFC7193187.1"/>
    </source>
</evidence>
<name>A0ABD5YYJ5_9EURY</name>
<dbReference type="Proteomes" id="UP001596417">
    <property type="component" value="Unassembled WGS sequence"/>
</dbReference>
<feature type="region of interest" description="Disordered" evidence="1">
    <location>
        <begin position="258"/>
        <end position="288"/>
    </location>
</feature>
<dbReference type="AlphaFoldDB" id="A0ABD5YYJ5"/>
<dbReference type="InterPro" id="IPR027417">
    <property type="entry name" value="P-loop_NTPase"/>
</dbReference>
<proteinExistence type="predicted"/>
<dbReference type="EMBL" id="JBHTAX010000007">
    <property type="protein sequence ID" value="MFC7193187.1"/>
    <property type="molecule type" value="Genomic_DNA"/>
</dbReference>
<reference evidence="2 3" key="1">
    <citation type="journal article" date="2019" name="Int. J. Syst. Evol. Microbiol.">
        <title>The Global Catalogue of Microorganisms (GCM) 10K type strain sequencing project: providing services to taxonomists for standard genome sequencing and annotation.</title>
        <authorList>
            <consortium name="The Broad Institute Genomics Platform"/>
            <consortium name="The Broad Institute Genome Sequencing Center for Infectious Disease"/>
            <person name="Wu L."/>
            <person name="Ma J."/>
        </authorList>
    </citation>
    <scope>NUCLEOTIDE SEQUENCE [LARGE SCALE GENOMIC DNA]</scope>
    <source>
        <strain evidence="2 3">RDMS1</strain>
    </source>
</reference>
<comment type="caution">
    <text evidence="2">The sequence shown here is derived from an EMBL/GenBank/DDBJ whole genome shotgun (WGS) entry which is preliminary data.</text>
</comment>